<evidence type="ECO:0000313" key="1">
    <source>
        <dbReference type="EMBL" id="QQO61217.1"/>
    </source>
</evidence>
<organism evidence="1 2">
    <name type="scientific">Providencia manganoxydans</name>
    <dbReference type="NCBI Taxonomy" id="2923283"/>
    <lineage>
        <taxon>Bacteria</taxon>
        <taxon>Pseudomonadati</taxon>
        <taxon>Pseudomonadota</taxon>
        <taxon>Gammaproteobacteria</taxon>
        <taxon>Enterobacterales</taxon>
        <taxon>Morganellaceae</taxon>
        <taxon>Providencia</taxon>
    </lineage>
</organism>
<evidence type="ECO:0000313" key="2">
    <source>
        <dbReference type="Proteomes" id="UP000596157"/>
    </source>
</evidence>
<gene>
    <name evidence="1" type="ORF">JI723_13110</name>
</gene>
<protein>
    <submittedName>
        <fullName evidence="1">Uncharacterized protein</fullName>
    </submittedName>
</protein>
<accession>A0ABX7ABY7</accession>
<dbReference type="Proteomes" id="UP000596157">
    <property type="component" value="Chromosome"/>
</dbReference>
<sequence length="56" mass="6441">MPEDAHTAIIQLVQEQQDSQVIRRKALKGHKNHFYNANGRQLLKKSAVDIYIKSPL</sequence>
<dbReference type="RefSeq" id="WP_272580859.1">
    <property type="nucleotide sequence ID" value="NZ_CP067099.1"/>
</dbReference>
<dbReference type="GeneID" id="92279671"/>
<name>A0ABX7ABY7_9GAMM</name>
<keyword evidence="2" id="KW-1185">Reference proteome</keyword>
<reference evidence="2" key="1">
    <citation type="submission" date="2021-01" db="EMBL/GenBank/DDBJ databases">
        <title>Providencia vermicola LLDRA6, a soil-borne Mn(II)-oxidizing bacterium, exploits a strategy of superoxide production coupled to hydrogen peroxide consumption to generate Mn oxides, as revealed by transcriptional up-regulation of genes for phenylacetic acid catabolism.</title>
        <authorList>
            <person name="Chen S."/>
            <person name="Ding Z."/>
            <person name="Chen J."/>
            <person name="Luo J."/>
            <person name="Ruan X."/>
            <person name="Li Z."/>
            <person name="Liao F."/>
            <person name="He J."/>
            <person name="Li D."/>
        </authorList>
    </citation>
    <scope>NUCLEOTIDE SEQUENCE [LARGE SCALE GENOMIC DNA]</scope>
    <source>
        <strain evidence="2">LLDRA6</strain>
    </source>
</reference>
<proteinExistence type="predicted"/>
<dbReference type="EMBL" id="CP067099">
    <property type="protein sequence ID" value="QQO61217.1"/>
    <property type="molecule type" value="Genomic_DNA"/>
</dbReference>